<organism evidence="2 3">
    <name type="scientific">Legionella busanensis</name>
    <dbReference type="NCBI Taxonomy" id="190655"/>
    <lineage>
        <taxon>Bacteria</taxon>
        <taxon>Pseudomonadati</taxon>
        <taxon>Pseudomonadota</taxon>
        <taxon>Gammaproteobacteria</taxon>
        <taxon>Legionellales</taxon>
        <taxon>Legionellaceae</taxon>
        <taxon>Legionella</taxon>
    </lineage>
</organism>
<evidence type="ECO:0000313" key="2">
    <source>
        <dbReference type="EMBL" id="STX50782.1"/>
    </source>
</evidence>
<feature type="transmembrane region" description="Helical" evidence="1">
    <location>
        <begin position="129"/>
        <end position="148"/>
    </location>
</feature>
<protein>
    <submittedName>
        <fullName evidence="2">Integral membrane protein (PIN domain superfamily)</fullName>
    </submittedName>
</protein>
<keyword evidence="3" id="KW-1185">Reference proteome</keyword>
<keyword evidence="1" id="KW-1133">Transmembrane helix</keyword>
<dbReference type="AlphaFoldDB" id="A0A378JRM1"/>
<evidence type="ECO:0000256" key="1">
    <source>
        <dbReference type="SAM" id="Phobius"/>
    </source>
</evidence>
<feature type="transmembrane region" description="Helical" evidence="1">
    <location>
        <begin position="154"/>
        <end position="175"/>
    </location>
</feature>
<keyword evidence="1" id="KW-0472">Membrane</keyword>
<evidence type="ECO:0000313" key="3">
    <source>
        <dbReference type="Proteomes" id="UP000254794"/>
    </source>
</evidence>
<dbReference type="EMBL" id="UGOD01000001">
    <property type="protein sequence ID" value="STX50782.1"/>
    <property type="molecule type" value="Genomic_DNA"/>
</dbReference>
<dbReference type="OrthoDB" id="5653394at2"/>
<gene>
    <name evidence="2" type="ORF">NCTC13316_00870</name>
</gene>
<sequence>MPILNFFAEMNEKKFISVELPNNKIQTILSEIEDLTSSENTLMLMQLIKQKRNTFLREIDTTNDVNKRNKLIRSYWHFSKTLEACLVDNKNAAKHLFKYYTSSDYRLISLDNHFPNQNDNYIDNQVNNLALGGTIFSLSALVLSSIALSVGFPVLGIIGISVAITVLMPSLFYLISEKLPKKNQALKAEIDLFKAAVHTDLSQSELTDIKADIKEEHAIMAY</sequence>
<reference evidence="2 3" key="1">
    <citation type="submission" date="2018-06" db="EMBL/GenBank/DDBJ databases">
        <authorList>
            <consortium name="Pathogen Informatics"/>
            <person name="Doyle S."/>
        </authorList>
    </citation>
    <scope>NUCLEOTIDE SEQUENCE [LARGE SCALE GENOMIC DNA]</scope>
    <source>
        <strain evidence="2 3">NCTC13316</strain>
    </source>
</reference>
<accession>A0A378JRM1</accession>
<proteinExistence type="predicted"/>
<dbReference type="Proteomes" id="UP000254794">
    <property type="component" value="Unassembled WGS sequence"/>
</dbReference>
<dbReference type="RefSeq" id="WP_115330468.1">
    <property type="nucleotide sequence ID" value="NZ_CAAAHP010000007.1"/>
</dbReference>
<name>A0A378JRM1_9GAMM</name>
<keyword evidence="1" id="KW-0812">Transmembrane</keyword>